<dbReference type="SUPFAM" id="SSF51206">
    <property type="entry name" value="cAMP-binding domain-like"/>
    <property type="match status" value="1"/>
</dbReference>
<dbReference type="Pfam" id="PF00027">
    <property type="entry name" value="cNMP_binding"/>
    <property type="match status" value="1"/>
</dbReference>
<dbReference type="RefSeq" id="WP_074954110.1">
    <property type="nucleotide sequence ID" value="NZ_BJXR01000017.1"/>
</dbReference>
<dbReference type="EMBL" id="FOIB01000004">
    <property type="protein sequence ID" value="SEU05300.1"/>
    <property type="molecule type" value="Genomic_DNA"/>
</dbReference>
<evidence type="ECO:0000259" key="1">
    <source>
        <dbReference type="PROSITE" id="PS50042"/>
    </source>
</evidence>
<keyword evidence="4" id="KW-1185">Reference proteome</keyword>
<dbReference type="InterPro" id="IPR000595">
    <property type="entry name" value="cNMP-bd_dom"/>
</dbReference>
<dbReference type="Proteomes" id="UP000183760">
    <property type="component" value="Unassembled WGS sequence"/>
</dbReference>
<dbReference type="PROSITE" id="PS50042">
    <property type="entry name" value="CNMP_BINDING_3"/>
    <property type="match status" value="1"/>
</dbReference>
<comment type="caution">
    <text evidence="2">The sequence shown here is derived from an EMBL/GenBank/DDBJ whole genome shotgun (WGS) entry which is preliminary data.</text>
</comment>
<dbReference type="STRING" id="1334629.MFUL124B02_39460"/>
<dbReference type="Proteomes" id="UP000321514">
    <property type="component" value="Unassembled WGS sequence"/>
</dbReference>
<accession>A0A511SZ75</accession>
<dbReference type="InterPro" id="IPR014710">
    <property type="entry name" value="RmlC-like_jellyroll"/>
</dbReference>
<dbReference type="OrthoDB" id="9798104at2"/>
<reference evidence="2 5" key="2">
    <citation type="submission" date="2019-07" db="EMBL/GenBank/DDBJ databases">
        <title>Whole genome shotgun sequence of Myxococcus fulvus NBRC 100333.</title>
        <authorList>
            <person name="Hosoyama A."/>
            <person name="Uohara A."/>
            <person name="Ohji S."/>
            <person name="Ichikawa N."/>
        </authorList>
    </citation>
    <scope>NUCLEOTIDE SEQUENCE [LARGE SCALE GENOMIC DNA]</scope>
    <source>
        <strain evidence="2 5">NBRC 100333</strain>
    </source>
</reference>
<sequence length="195" mass="22609">MRFPTLYEQLAPLGPIPPSEWERAESFAREQAVERKAHFLRPGDPADRFAVVLQGVFRLVRVSARGGESVKAFRAEGELLGAYAEMLQRQPSMTSIEALEPARVLVFRTQDFQALEEGHTCWVRVARRVAERHFLLKERREQEFLELSAEERLDTFWAEHPHLRGRVPQRDVAAYLGITEVALSRIMSRRRKRTE</sequence>
<proteinExistence type="predicted"/>
<dbReference type="CDD" id="cd00038">
    <property type="entry name" value="CAP_ED"/>
    <property type="match status" value="1"/>
</dbReference>
<evidence type="ECO:0000313" key="5">
    <source>
        <dbReference type="Proteomes" id="UP000321514"/>
    </source>
</evidence>
<evidence type="ECO:0000313" key="3">
    <source>
        <dbReference type="EMBL" id="SEU05300.1"/>
    </source>
</evidence>
<dbReference type="SMART" id="SM00100">
    <property type="entry name" value="cNMP"/>
    <property type="match status" value="1"/>
</dbReference>
<gene>
    <name evidence="2" type="ORF">MFU01_17990</name>
    <name evidence="3" type="ORF">SAMN05443572_104608</name>
</gene>
<protein>
    <submittedName>
        <fullName evidence="3">cAMP-binding domain of CRP or a regulatory subunit of cAMP-dependent protein kinases</fullName>
    </submittedName>
    <submittedName>
        <fullName evidence="2">cAMP-binding protein</fullName>
    </submittedName>
</protein>
<organism evidence="2 5">
    <name type="scientific">Myxococcus fulvus</name>
    <dbReference type="NCBI Taxonomy" id="33"/>
    <lineage>
        <taxon>Bacteria</taxon>
        <taxon>Pseudomonadati</taxon>
        <taxon>Myxococcota</taxon>
        <taxon>Myxococcia</taxon>
        <taxon>Myxococcales</taxon>
        <taxon>Cystobacterineae</taxon>
        <taxon>Myxococcaceae</taxon>
        <taxon>Myxococcus</taxon>
    </lineage>
</organism>
<reference evidence="3 4" key="1">
    <citation type="submission" date="2016-10" db="EMBL/GenBank/DDBJ databases">
        <authorList>
            <person name="Varghese N."/>
            <person name="Submissions S."/>
        </authorList>
    </citation>
    <scope>NUCLEOTIDE SEQUENCE [LARGE SCALE GENOMIC DNA]</scope>
    <source>
        <strain evidence="3 4">DSM 16525</strain>
    </source>
</reference>
<dbReference type="InterPro" id="IPR018490">
    <property type="entry name" value="cNMP-bd_dom_sf"/>
</dbReference>
<dbReference type="EMBL" id="BJXR01000017">
    <property type="protein sequence ID" value="GEN06762.1"/>
    <property type="molecule type" value="Genomic_DNA"/>
</dbReference>
<feature type="domain" description="Cyclic nucleotide-binding" evidence="1">
    <location>
        <begin position="38"/>
        <end position="115"/>
    </location>
</feature>
<evidence type="ECO:0000313" key="4">
    <source>
        <dbReference type="Proteomes" id="UP000183760"/>
    </source>
</evidence>
<dbReference type="AlphaFoldDB" id="A0A511SZ75"/>
<name>A0A511SZ75_MYXFU</name>
<evidence type="ECO:0000313" key="2">
    <source>
        <dbReference type="EMBL" id="GEN06762.1"/>
    </source>
</evidence>
<dbReference type="Gene3D" id="2.60.120.10">
    <property type="entry name" value="Jelly Rolls"/>
    <property type="match status" value="1"/>
</dbReference>